<feature type="binding site" evidence="6">
    <location>
        <position position="35"/>
    </location>
    <ligand>
        <name>NAD(+)</name>
        <dbReference type="ChEBI" id="CHEBI:57540"/>
    </ligand>
</feature>
<dbReference type="InterPro" id="IPR020829">
    <property type="entry name" value="GlycerAld_3-P_DH_cat"/>
</dbReference>
<feature type="domain" description="Glyceraldehyde 3-phosphate dehydrogenase NAD(P) binding" evidence="10">
    <location>
        <begin position="3"/>
        <end position="158"/>
    </location>
</feature>
<protein>
    <recommendedName>
        <fullName evidence="9">Glyceraldehyde-3-phosphate dehydrogenase</fullName>
        <ecNumber evidence="9">1.2.1.-</ecNumber>
    </recommendedName>
</protein>
<dbReference type="PIRSF" id="PIRSF000149">
    <property type="entry name" value="GAP_DH"/>
    <property type="match status" value="1"/>
</dbReference>
<evidence type="ECO:0000256" key="2">
    <source>
        <dbReference type="ARBA" id="ARBA00011881"/>
    </source>
</evidence>
<feature type="binding site" evidence="6">
    <location>
        <position position="79"/>
    </location>
    <ligand>
        <name>NAD(+)</name>
        <dbReference type="ChEBI" id="CHEBI:57540"/>
    </ligand>
</feature>
<dbReference type="CDD" id="cd18126">
    <property type="entry name" value="GAPDH_I_C"/>
    <property type="match status" value="1"/>
</dbReference>
<dbReference type="FunFam" id="3.40.50.720:FF:000001">
    <property type="entry name" value="Glyceraldehyde-3-phosphate dehydrogenase"/>
    <property type="match status" value="1"/>
</dbReference>
<comment type="similarity">
    <text evidence="1 8">Belongs to the glyceraldehyde-3-phosphate dehydrogenase family.</text>
</comment>
<evidence type="ECO:0000256" key="1">
    <source>
        <dbReference type="ARBA" id="ARBA00007406"/>
    </source>
</evidence>
<dbReference type="SUPFAM" id="SSF55347">
    <property type="entry name" value="Glyceraldehyde-3-phosphate dehydrogenase-like, C-terminal domain"/>
    <property type="match status" value="1"/>
</dbReference>
<dbReference type="OrthoDB" id="9803304at2"/>
<dbReference type="Gene3D" id="3.30.360.10">
    <property type="entry name" value="Dihydrodipicolinate Reductase, domain 2"/>
    <property type="match status" value="1"/>
</dbReference>
<name>A0A517P2G7_9BACT</name>
<dbReference type="PROSITE" id="PS00071">
    <property type="entry name" value="GAPDH"/>
    <property type="match status" value="1"/>
</dbReference>
<dbReference type="GO" id="GO:0051287">
    <property type="term" value="F:NAD binding"/>
    <property type="evidence" value="ECO:0007669"/>
    <property type="project" value="InterPro"/>
</dbReference>
<dbReference type="Pfam" id="PF02800">
    <property type="entry name" value="Gp_dh_C"/>
    <property type="match status" value="1"/>
</dbReference>
<evidence type="ECO:0000256" key="6">
    <source>
        <dbReference type="PIRSR" id="PIRSR000149-3"/>
    </source>
</evidence>
<dbReference type="InterPro" id="IPR020828">
    <property type="entry name" value="GlycerAld_3-P_DH_NAD(P)-bd"/>
</dbReference>
<feature type="binding site" evidence="6">
    <location>
        <position position="126"/>
    </location>
    <ligand>
        <name>NAD(+)</name>
        <dbReference type="ChEBI" id="CHEBI:57540"/>
    </ligand>
</feature>
<feature type="binding site" evidence="5">
    <location>
        <begin position="157"/>
        <end position="159"/>
    </location>
    <ligand>
        <name>D-glyceraldehyde 3-phosphate</name>
        <dbReference type="ChEBI" id="CHEBI:59776"/>
    </ligand>
</feature>
<feature type="site" description="Activates thiol group during catalysis" evidence="7">
    <location>
        <position position="185"/>
    </location>
</feature>
<dbReference type="Pfam" id="PF00044">
    <property type="entry name" value="Gp_dh_N"/>
    <property type="match status" value="1"/>
</dbReference>
<evidence type="ECO:0000256" key="3">
    <source>
        <dbReference type="ARBA" id="ARBA00023002"/>
    </source>
</evidence>
<evidence type="ECO:0000256" key="5">
    <source>
        <dbReference type="PIRSR" id="PIRSR000149-2"/>
    </source>
</evidence>
<evidence type="ECO:0000256" key="4">
    <source>
        <dbReference type="PIRSR" id="PIRSR000149-1"/>
    </source>
</evidence>
<keyword evidence="6" id="KW-0520">NAD</keyword>
<dbReference type="SUPFAM" id="SSF51735">
    <property type="entry name" value="NAD(P)-binding Rossmann-fold domains"/>
    <property type="match status" value="1"/>
</dbReference>
<dbReference type="GO" id="GO:0050661">
    <property type="term" value="F:NADP binding"/>
    <property type="evidence" value="ECO:0007669"/>
    <property type="project" value="InterPro"/>
</dbReference>
<comment type="subunit">
    <text evidence="2">Homotetramer.</text>
</comment>
<sequence>MAIRVAINGFGRIGRLTFRNLMERSDEFDVVAVNDLTDNKTLATLLKYDSIHGRYPGTVEYDDTSLTVNGEKIMCLSERDPSALPWGDNNVDIVIESTGIFTGRAAGGKPGYDTHLEAGAKKVVLSAPAKDGADLTCVLGVNDDQLTADLKCVSNASCTTNCLAPVAKILNDTWGIESGLMTTVHAYTNDQNVQDQPHKDLYRCRGAAQNIIPTSTGAAKAVGLVIPELQGKLTGMAMRVPVPTGSVVDLTVNLAKDADAASINAAVKAAADGPMKGVLYYTEDPIVSSDIVHDPHSSIFAADFTQVLGDTGKMVKVVSWYDNEWGYSCRTADLVAKLGAML</sequence>
<keyword evidence="3 9" id="KW-0560">Oxidoreductase</keyword>
<dbReference type="Proteomes" id="UP000319817">
    <property type="component" value="Chromosome"/>
</dbReference>
<dbReference type="PANTHER" id="PTHR43148">
    <property type="entry name" value="GLYCERALDEHYDE-3-PHOSPHATE DEHYDROGENASE 2"/>
    <property type="match status" value="1"/>
</dbReference>
<evidence type="ECO:0000256" key="8">
    <source>
        <dbReference type="RuleBase" id="RU000397"/>
    </source>
</evidence>
<keyword evidence="12" id="KW-1185">Reference proteome</keyword>
<evidence type="ECO:0000313" key="12">
    <source>
        <dbReference type="Proteomes" id="UP000319817"/>
    </source>
</evidence>
<feature type="binding site" evidence="6">
    <location>
        <begin position="12"/>
        <end position="13"/>
    </location>
    <ligand>
        <name>NAD(+)</name>
        <dbReference type="ChEBI" id="CHEBI:57540"/>
    </ligand>
</feature>
<dbReference type="PRINTS" id="PR00078">
    <property type="entry name" value="G3PDHDRGNASE"/>
</dbReference>
<feature type="binding site" evidence="5">
    <location>
        <position position="239"/>
    </location>
    <ligand>
        <name>D-glyceraldehyde 3-phosphate</name>
        <dbReference type="ChEBI" id="CHEBI:59776"/>
    </ligand>
</feature>
<dbReference type="FunFam" id="3.30.360.10:FF:000002">
    <property type="entry name" value="Glyceraldehyde-3-phosphate dehydrogenase"/>
    <property type="match status" value="1"/>
</dbReference>
<dbReference type="NCBIfam" id="TIGR01534">
    <property type="entry name" value="GAPDH-I"/>
    <property type="match status" value="1"/>
</dbReference>
<evidence type="ECO:0000313" key="11">
    <source>
        <dbReference type="EMBL" id="QDT13553.1"/>
    </source>
</evidence>
<dbReference type="Gene3D" id="3.40.50.720">
    <property type="entry name" value="NAD(P)-binding Rossmann-like Domain"/>
    <property type="match status" value="1"/>
</dbReference>
<dbReference type="InterPro" id="IPR020830">
    <property type="entry name" value="GlycerAld_3-P_DH_AS"/>
</dbReference>
<dbReference type="GO" id="GO:0016620">
    <property type="term" value="F:oxidoreductase activity, acting on the aldehyde or oxo group of donors, NAD or NADP as acceptor"/>
    <property type="evidence" value="ECO:0007669"/>
    <property type="project" value="InterPro"/>
</dbReference>
<feature type="binding site" evidence="6">
    <location>
        <position position="323"/>
    </location>
    <ligand>
        <name>NAD(+)</name>
        <dbReference type="ChEBI" id="CHEBI:57540"/>
    </ligand>
</feature>
<feature type="binding site" evidence="5">
    <location>
        <begin position="216"/>
        <end position="217"/>
    </location>
    <ligand>
        <name>D-glyceraldehyde 3-phosphate</name>
        <dbReference type="ChEBI" id="CHEBI:59776"/>
    </ligand>
</feature>
<dbReference type="GO" id="GO:0006006">
    <property type="term" value="P:glucose metabolic process"/>
    <property type="evidence" value="ECO:0007669"/>
    <property type="project" value="InterPro"/>
</dbReference>
<accession>A0A517P2G7</accession>
<dbReference type="EC" id="1.2.1.-" evidence="9"/>
<dbReference type="AlphaFoldDB" id="A0A517P2G7"/>
<dbReference type="RefSeq" id="WP_145421266.1">
    <property type="nucleotide sequence ID" value="NZ_CP036526.1"/>
</dbReference>
<dbReference type="SMART" id="SM00846">
    <property type="entry name" value="Gp_dh_N"/>
    <property type="match status" value="1"/>
</dbReference>
<keyword evidence="6" id="KW-0547">Nucleotide-binding</keyword>
<dbReference type="InterPro" id="IPR036291">
    <property type="entry name" value="NAD(P)-bd_dom_sf"/>
</dbReference>
<evidence type="ECO:0000259" key="10">
    <source>
        <dbReference type="SMART" id="SM00846"/>
    </source>
</evidence>
<dbReference type="InterPro" id="IPR006424">
    <property type="entry name" value="Glyceraldehyde-3-P_DH_1"/>
</dbReference>
<gene>
    <name evidence="11" type="primary">gapA</name>
    <name evidence="11" type="ORF">K239x_55730</name>
</gene>
<evidence type="ECO:0000256" key="7">
    <source>
        <dbReference type="PIRSR" id="PIRSR000149-4"/>
    </source>
</evidence>
<reference evidence="11 12" key="1">
    <citation type="submission" date="2019-02" db="EMBL/GenBank/DDBJ databases">
        <title>Deep-cultivation of Planctomycetes and their phenomic and genomic characterization uncovers novel biology.</title>
        <authorList>
            <person name="Wiegand S."/>
            <person name="Jogler M."/>
            <person name="Boedeker C."/>
            <person name="Pinto D."/>
            <person name="Vollmers J."/>
            <person name="Rivas-Marin E."/>
            <person name="Kohn T."/>
            <person name="Peeters S.H."/>
            <person name="Heuer A."/>
            <person name="Rast P."/>
            <person name="Oberbeckmann S."/>
            <person name="Bunk B."/>
            <person name="Jeske O."/>
            <person name="Meyerdierks A."/>
            <person name="Storesund J.E."/>
            <person name="Kallscheuer N."/>
            <person name="Luecker S."/>
            <person name="Lage O.M."/>
            <person name="Pohl T."/>
            <person name="Merkel B.J."/>
            <person name="Hornburger P."/>
            <person name="Mueller R.-W."/>
            <person name="Bruemmer F."/>
            <person name="Labrenz M."/>
            <person name="Spormann A.M."/>
            <person name="Op den Camp H."/>
            <person name="Overmann J."/>
            <person name="Amann R."/>
            <person name="Jetten M.S.M."/>
            <person name="Mascher T."/>
            <person name="Medema M.H."/>
            <person name="Devos D.P."/>
            <person name="Kaster A.-K."/>
            <person name="Ovreas L."/>
            <person name="Rohde M."/>
            <person name="Galperin M.Y."/>
            <person name="Jogler C."/>
        </authorList>
    </citation>
    <scope>NUCLEOTIDE SEQUENCE [LARGE SCALE GENOMIC DNA]</scope>
    <source>
        <strain evidence="11 12">K23_9</strain>
    </source>
</reference>
<dbReference type="CDD" id="cd05214">
    <property type="entry name" value="GAPDH_I_N"/>
    <property type="match status" value="1"/>
</dbReference>
<feature type="binding site" evidence="5">
    <location>
        <position position="188"/>
    </location>
    <ligand>
        <name>D-glyceraldehyde 3-phosphate</name>
        <dbReference type="ChEBI" id="CHEBI:59776"/>
    </ligand>
</feature>
<feature type="active site" description="Nucleophile" evidence="4">
    <location>
        <position position="158"/>
    </location>
</feature>
<proteinExistence type="inferred from homology"/>
<dbReference type="InterPro" id="IPR020831">
    <property type="entry name" value="GlycerAld/Erythrose_P_DH"/>
</dbReference>
<evidence type="ECO:0000256" key="9">
    <source>
        <dbReference type="RuleBase" id="RU361160"/>
    </source>
</evidence>
<organism evidence="11 12">
    <name type="scientific">Stieleria marina</name>
    <dbReference type="NCBI Taxonomy" id="1930275"/>
    <lineage>
        <taxon>Bacteria</taxon>
        <taxon>Pseudomonadati</taxon>
        <taxon>Planctomycetota</taxon>
        <taxon>Planctomycetia</taxon>
        <taxon>Pirellulales</taxon>
        <taxon>Pirellulaceae</taxon>
        <taxon>Stieleria</taxon>
    </lineage>
</organism>
<dbReference type="EMBL" id="CP036526">
    <property type="protein sequence ID" value="QDT13553.1"/>
    <property type="molecule type" value="Genomic_DNA"/>
</dbReference>